<proteinExistence type="predicted"/>
<keyword evidence="1" id="KW-0732">Signal</keyword>
<reference evidence="2" key="3">
    <citation type="submission" date="2011-03" db="EMBL/GenBank/DDBJ databases">
        <title>Annotation of Magnaporthe poae ATCC 64411.</title>
        <authorList>
            <person name="Ma L.-J."/>
            <person name="Dead R."/>
            <person name="Young S.K."/>
            <person name="Zeng Q."/>
            <person name="Gargeya S."/>
            <person name="Fitzgerald M."/>
            <person name="Haas B."/>
            <person name="Abouelleil A."/>
            <person name="Alvarado L."/>
            <person name="Arachchi H.M."/>
            <person name="Berlin A."/>
            <person name="Brown A."/>
            <person name="Chapman S.B."/>
            <person name="Chen Z."/>
            <person name="Dunbar C."/>
            <person name="Freedman E."/>
            <person name="Gearin G."/>
            <person name="Gellesch M."/>
            <person name="Goldberg J."/>
            <person name="Griggs A."/>
            <person name="Gujja S."/>
            <person name="Heiman D."/>
            <person name="Howarth C."/>
            <person name="Larson L."/>
            <person name="Lui A."/>
            <person name="MacDonald P.J.P."/>
            <person name="Mehta T."/>
            <person name="Montmayeur A."/>
            <person name="Murphy C."/>
            <person name="Neiman D."/>
            <person name="Pearson M."/>
            <person name="Priest M."/>
            <person name="Roberts A."/>
            <person name="Saif S."/>
            <person name="Shea T."/>
            <person name="Shenoy N."/>
            <person name="Sisk P."/>
            <person name="Stolte C."/>
            <person name="Sykes S."/>
            <person name="Yandava C."/>
            <person name="Wortman J."/>
            <person name="Nusbaum C."/>
            <person name="Birren B."/>
        </authorList>
    </citation>
    <scope>NUCLEOTIDE SEQUENCE</scope>
    <source>
        <strain evidence="2">ATCC 64411</strain>
    </source>
</reference>
<accession>A0A0C4ECV7</accession>
<evidence type="ECO:0008006" key="5">
    <source>
        <dbReference type="Google" id="ProtNLM"/>
    </source>
</evidence>
<reference evidence="4" key="2">
    <citation type="submission" date="2010-05" db="EMBL/GenBank/DDBJ databases">
        <title>The genome sequence of Magnaporthe poae strain ATCC 64411.</title>
        <authorList>
            <person name="Ma L.-J."/>
            <person name="Dead R."/>
            <person name="Young S."/>
            <person name="Zeng Q."/>
            <person name="Koehrsen M."/>
            <person name="Alvarado L."/>
            <person name="Berlin A."/>
            <person name="Chapman S.B."/>
            <person name="Chen Z."/>
            <person name="Freedman E."/>
            <person name="Gellesch M."/>
            <person name="Goldberg J."/>
            <person name="Griggs A."/>
            <person name="Gujja S."/>
            <person name="Heilman E.R."/>
            <person name="Heiman D."/>
            <person name="Hepburn T."/>
            <person name="Howarth C."/>
            <person name="Jen D."/>
            <person name="Larson L."/>
            <person name="Mehta T."/>
            <person name="Neiman D."/>
            <person name="Pearson M."/>
            <person name="Roberts A."/>
            <person name="Saif S."/>
            <person name="Shea T."/>
            <person name="Shenoy N."/>
            <person name="Sisk P."/>
            <person name="Stolte C."/>
            <person name="Sykes S."/>
            <person name="Walk T."/>
            <person name="White J."/>
            <person name="Yandava C."/>
            <person name="Haas B."/>
            <person name="Nusbaum C."/>
            <person name="Birren B."/>
        </authorList>
    </citation>
    <scope>NUCLEOTIDE SEQUENCE [LARGE SCALE GENOMIC DNA]</scope>
    <source>
        <strain evidence="4">ATCC 64411 / 73-15</strain>
    </source>
</reference>
<dbReference type="Proteomes" id="UP000011715">
    <property type="component" value="Unassembled WGS sequence"/>
</dbReference>
<reference evidence="2" key="1">
    <citation type="submission" date="2010-05" db="EMBL/GenBank/DDBJ databases">
        <title>The Genome Sequence of Magnaporthe poae strain ATCC 64411.</title>
        <authorList>
            <consortium name="The Broad Institute Genome Sequencing Platform"/>
            <consortium name="Broad Institute Genome Sequencing Center for Infectious Disease"/>
            <person name="Ma L.-J."/>
            <person name="Dead R."/>
            <person name="Young S."/>
            <person name="Zeng Q."/>
            <person name="Koehrsen M."/>
            <person name="Alvarado L."/>
            <person name="Berlin A."/>
            <person name="Chapman S.B."/>
            <person name="Chen Z."/>
            <person name="Freedman E."/>
            <person name="Gellesch M."/>
            <person name="Goldberg J."/>
            <person name="Griggs A."/>
            <person name="Gujja S."/>
            <person name="Heilman E.R."/>
            <person name="Heiman D."/>
            <person name="Hepburn T."/>
            <person name="Howarth C."/>
            <person name="Jen D."/>
            <person name="Larson L."/>
            <person name="Mehta T."/>
            <person name="Neiman D."/>
            <person name="Pearson M."/>
            <person name="Roberts A."/>
            <person name="Saif S."/>
            <person name="Shea T."/>
            <person name="Shenoy N."/>
            <person name="Sisk P."/>
            <person name="Stolte C."/>
            <person name="Sykes S."/>
            <person name="Walk T."/>
            <person name="White J."/>
            <person name="Yandava C."/>
            <person name="Haas B."/>
            <person name="Nusbaum C."/>
            <person name="Birren B."/>
        </authorList>
    </citation>
    <scope>NUCLEOTIDE SEQUENCE</scope>
    <source>
        <strain evidence="2">ATCC 64411</strain>
    </source>
</reference>
<gene>
    <name evidence="2" type="ORF">MAPG_10543</name>
</gene>
<dbReference type="EMBL" id="ADBL01002355">
    <property type="status" value="NOT_ANNOTATED_CDS"/>
    <property type="molecule type" value="Genomic_DNA"/>
</dbReference>
<keyword evidence="4" id="KW-1185">Reference proteome</keyword>
<evidence type="ECO:0000313" key="4">
    <source>
        <dbReference type="Proteomes" id="UP000011715"/>
    </source>
</evidence>
<reference evidence="3" key="4">
    <citation type="journal article" date="2015" name="G3 (Bethesda)">
        <title>Genome sequences of three phytopathogenic species of the Magnaporthaceae family of fungi.</title>
        <authorList>
            <person name="Okagaki L.H."/>
            <person name="Nunes C.C."/>
            <person name="Sailsbery J."/>
            <person name="Clay B."/>
            <person name="Brown D."/>
            <person name="John T."/>
            <person name="Oh Y."/>
            <person name="Young N."/>
            <person name="Fitzgerald M."/>
            <person name="Haas B.J."/>
            <person name="Zeng Q."/>
            <person name="Young S."/>
            <person name="Adiconis X."/>
            <person name="Fan L."/>
            <person name="Levin J.Z."/>
            <person name="Mitchell T.K."/>
            <person name="Okubara P.A."/>
            <person name="Farman M.L."/>
            <person name="Kohn L.M."/>
            <person name="Birren B."/>
            <person name="Ma L.-J."/>
            <person name="Dean R.A."/>
        </authorList>
    </citation>
    <scope>NUCLEOTIDE SEQUENCE</scope>
    <source>
        <strain evidence="3">ATCC 64411 / 73-15</strain>
    </source>
</reference>
<dbReference type="AlphaFoldDB" id="A0A0C4ECV7"/>
<evidence type="ECO:0000313" key="3">
    <source>
        <dbReference type="EnsemblFungi" id="MAPG_10543T0"/>
    </source>
</evidence>
<evidence type="ECO:0000256" key="1">
    <source>
        <dbReference type="SAM" id="SignalP"/>
    </source>
</evidence>
<reference evidence="3" key="5">
    <citation type="submission" date="2015-06" db="UniProtKB">
        <authorList>
            <consortium name="EnsemblFungi"/>
        </authorList>
    </citation>
    <scope>IDENTIFICATION</scope>
    <source>
        <strain evidence="3">ATCC 64411</strain>
    </source>
</reference>
<name>A0A0C4ECV7_MAGP6</name>
<dbReference type="EMBL" id="GL876975">
    <property type="protein sequence ID" value="KLU90691.1"/>
    <property type="molecule type" value="Genomic_DNA"/>
</dbReference>
<feature type="signal peptide" evidence="1">
    <location>
        <begin position="1"/>
        <end position="23"/>
    </location>
</feature>
<protein>
    <recommendedName>
        <fullName evidence="5">Secreted protein</fullName>
    </recommendedName>
</protein>
<organism evidence="3 4">
    <name type="scientific">Magnaporthiopsis poae (strain ATCC 64411 / 73-15)</name>
    <name type="common">Kentucky bluegrass fungus</name>
    <name type="synonym">Magnaporthe poae</name>
    <dbReference type="NCBI Taxonomy" id="644358"/>
    <lineage>
        <taxon>Eukaryota</taxon>
        <taxon>Fungi</taxon>
        <taxon>Dikarya</taxon>
        <taxon>Ascomycota</taxon>
        <taxon>Pezizomycotina</taxon>
        <taxon>Sordariomycetes</taxon>
        <taxon>Sordariomycetidae</taxon>
        <taxon>Magnaporthales</taxon>
        <taxon>Magnaporthaceae</taxon>
        <taxon>Magnaporthiopsis</taxon>
    </lineage>
</organism>
<dbReference type="EnsemblFungi" id="MAPG_10543T0">
    <property type="protein sequence ID" value="MAPG_10543T0"/>
    <property type="gene ID" value="MAPG_10543"/>
</dbReference>
<sequence>MTTALGWADWWWCLLQGRLVCGGASVGPRGNIKQVQYSRREYSIYSQLPRAHRVTDFTAGNPWRLRYHRIQPYTNTPSTHDPVDVGATLVEANSAVVDITNRQSRLGRRSTPALFELGTTNRPGSPPPVVIHNRCSVGRTGGSIRILGRRFRLPPFRENKGRAGRR</sequence>
<evidence type="ECO:0000313" key="2">
    <source>
        <dbReference type="EMBL" id="KLU90691.1"/>
    </source>
</evidence>
<feature type="chain" id="PRO_5009386097" description="Secreted protein" evidence="1">
    <location>
        <begin position="24"/>
        <end position="166"/>
    </location>
</feature>
<dbReference type="VEuPathDB" id="FungiDB:MAPG_10543"/>